<dbReference type="Proteomes" id="UP000635565">
    <property type="component" value="Unassembled WGS sequence"/>
</dbReference>
<gene>
    <name evidence="1" type="ORF">KSZ_63920</name>
</gene>
<protein>
    <recommendedName>
        <fullName evidence="3">MmyB-like transcription regulator ligand binding domain-containing protein</fullName>
    </recommendedName>
</protein>
<sequence length="65" mass="7391">MDGHKIIEHPTLGYLEFEHFTLQVLSNPDVRLMIYTPDAVTRTKLQHLLEATASSEPIYGQVDPL</sequence>
<organism evidence="1 2">
    <name type="scientific">Dictyobacter formicarum</name>
    <dbReference type="NCBI Taxonomy" id="2778368"/>
    <lineage>
        <taxon>Bacteria</taxon>
        <taxon>Bacillati</taxon>
        <taxon>Chloroflexota</taxon>
        <taxon>Ktedonobacteria</taxon>
        <taxon>Ktedonobacterales</taxon>
        <taxon>Dictyobacteraceae</taxon>
        <taxon>Dictyobacter</taxon>
    </lineage>
</organism>
<name>A0ABQ3VRN9_9CHLR</name>
<evidence type="ECO:0000313" key="1">
    <source>
        <dbReference type="EMBL" id="GHO88386.1"/>
    </source>
</evidence>
<keyword evidence="2" id="KW-1185">Reference proteome</keyword>
<dbReference type="Gene3D" id="3.30.450.180">
    <property type="match status" value="1"/>
</dbReference>
<evidence type="ECO:0000313" key="2">
    <source>
        <dbReference type="Proteomes" id="UP000635565"/>
    </source>
</evidence>
<evidence type="ECO:0008006" key="3">
    <source>
        <dbReference type="Google" id="ProtNLM"/>
    </source>
</evidence>
<accession>A0ABQ3VRN9</accession>
<reference evidence="1 2" key="1">
    <citation type="journal article" date="2021" name="Int. J. Syst. Evol. Microbiol.">
        <title>Reticulibacter mediterranei gen. nov., sp. nov., within the new family Reticulibacteraceae fam. nov., and Ktedonospora formicarum gen. nov., sp. nov., Ktedonobacter robiniae sp. nov., Dictyobacter formicarum sp. nov. and Dictyobacter arantiisoli sp. nov., belonging to the class Ktedonobacteria.</title>
        <authorList>
            <person name="Yabe S."/>
            <person name="Zheng Y."/>
            <person name="Wang C.M."/>
            <person name="Sakai Y."/>
            <person name="Abe K."/>
            <person name="Yokota A."/>
            <person name="Donadio S."/>
            <person name="Cavaletti L."/>
            <person name="Monciardini P."/>
        </authorList>
    </citation>
    <scope>NUCLEOTIDE SEQUENCE [LARGE SCALE GENOMIC DNA]</scope>
    <source>
        <strain evidence="1 2">SOSP1-9</strain>
    </source>
</reference>
<comment type="caution">
    <text evidence="1">The sequence shown here is derived from an EMBL/GenBank/DDBJ whole genome shotgun (WGS) entry which is preliminary data.</text>
</comment>
<proteinExistence type="predicted"/>
<dbReference type="EMBL" id="BNJJ01000024">
    <property type="protein sequence ID" value="GHO88386.1"/>
    <property type="molecule type" value="Genomic_DNA"/>
</dbReference>